<evidence type="ECO:0000313" key="1">
    <source>
        <dbReference type="EMBL" id="CAB5068736.1"/>
    </source>
</evidence>
<accession>A0A6J7UVB3</accession>
<proteinExistence type="predicted"/>
<gene>
    <name evidence="1" type="ORF">UFOPK4306_02501</name>
</gene>
<sequence length="177" mass="19372">MSSSDLLERFQARIVGGLPTNRVLRAAWAEEVAAHYLGNCQFSEPWTYFDFDWAGRKVSVKHSVGSAARFAVARSKWASGPEGWEESKAAPPGNPQYWCDLYVFAWLDLGNKVRVPPTLDQVLEPALWRFSALSKADMERTFPPDAFTVGLSVLAGHAPFVDGTSLPTLASQAVGLG</sequence>
<organism evidence="1">
    <name type="scientific">freshwater metagenome</name>
    <dbReference type="NCBI Taxonomy" id="449393"/>
    <lineage>
        <taxon>unclassified sequences</taxon>
        <taxon>metagenomes</taxon>
        <taxon>ecological metagenomes</taxon>
    </lineage>
</organism>
<dbReference type="EMBL" id="CAFBQP010000159">
    <property type="protein sequence ID" value="CAB5068736.1"/>
    <property type="molecule type" value="Genomic_DNA"/>
</dbReference>
<name>A0A6J7UVB3_9ZZZZ</name>
<reference evidence="1" key="1">
    <citation type="submission" date="2020-05" db="EMBL/GenBank/DDBJ databases">
        <authorList>
            <person name="Chiriac C."/>
            <person name="Salcher M."/>
            <person name="Ghai R."/>
            <person name="Kavagutti S V."/>
        </authorList>
    </citation>
    <scope>NUCLEOTIDE SEQUENCE</scope>
</reference>
<protein>
    <submittedName>
        <fullName evidence="1">Unannotated protein</fullName>
    </submittedName>
</protein>
<dbReference type="AlphaFoldDB" id="A0A6J7UVB3"/>